<reference evidence="2 3" key="1">
    <citation type="submission" date="2016-11" db="EMBL/GenBank/DDBJ databases">
        <authorList>
            <person name="Jaros S."/>
            <person name="Januszkiewicz K."/>
            <person name="Wedrychowicz H."/>
        </authorList>
    </citation>
    <scope>NUCLEOTIDE SEQUENCE [LARGE SCALE GENOMIC DNA]</scope>
    <source>
        <strain evidence="2 3">GAS242</strain>
    </source>
</reference>
<gene>
    <name evidence="2" type="ORF">SAMN05444169_6567</name>
</gene>
<dbReference type="OrthoDB" id="8449413at2"/>
<protein>
    <recommendedName>
        <fullName evidence="4">HdeA/HdeB family protein</fullName>
    </recommendedName>
</protein>
<dbReference type="AlphaFoldDB" id="A0A1M5RHM3"/>
<dbReference type="Proteomes" id="UP000190675">
    <property type="component" value="Chromosome I"/>
</dbReference>
<dbReference type="EMBL" id="LT670818">
    <property type="protein sequence ID" value="SHH25646.1"/>
    <property type="molecule type" value="Genomic_DNA"/>
</dbReference>
<feature type="chain" id="PRO_5012251743" description="HdeA/HdeB family protein" evidence="1">
    <location>
        <begin position="22"/>
        <end position="110"/>
    </location>
</feature>
<proteinExistence type="predicted"/>
<sequence length="110" mass="11944">MIKRALIAALVFVAPACRVSAQDAKVSVDMIGIGRMSCAHWQSTQAHRLEGTIWIYGFWTGLNYVAAASDQTQAKIDVAAIAAQVEKTCAQQTSQPLASAVWTTYLESKR</sequence>
<evidence type="ECO:0000313" key="3">
    <source>
        <dbReference type="Proteomes" id="UP000190675"/>
    </source>
</evidence>
<keyword evidence="1" id="KW-0732">Signal</keyword>
<evidence type="ECO:0008006" key="4">
    <source>
        <dbReference type="Google" id="ProtNLM"/>
    </source>
</evidence>
<feature type="signal peptide" evidence="1">
    <location>
        <begin position="1"/>
        <end position="21"/>
    </location>
</feature>
<evidence type="ECO:0000313" key="2">
    <source>
        <dbReference type="EMBL" id="SHH25646.1"/>
    </source>
</evidence>
<evidence type="ECO:0000256" key="1">
    <source>
        <dbReference type="SAM" id="SignalP"/>
    </source>
</evidence>
<organism evidence="2 3">
    <name type="scientific">Bradyrhizobium erythrophlei</name>
    <dbReference type="NCBI Taxonomy" id="1437360"/>
    <lineage>
        <taxon>Bacteria</taxon>
        <taxon>Pseudomonadati</taxon>
        <taxon>Pseudomonadota</taxon>
        <taxon>Alphaproteobacteria</taxon>
        <taxon>Hyphomicrobiales</taxon>
        <taxon>Nitrobacteraceae</taxon>
        <taxon>Bradyrhizobium</taxon>
    </lineage>
</organism>
<accession>A0A1M5RHM3</accession>
<name>A0A1M5RHM3_9BRAD</name>
<dbReference type="RefSeq" id="WP_154073559.1">
    <property type="nucleotide sequence ID" value="NZ_LT670818.1"/>
</dbReference>